<dbReference type="CDD" id="cd06366">
    <property type="entry name" value="PBP1_GABAb_receptor"/>
    <property type="match status" value="1"/>
</dbReference>
<dbReference type="GO" id="GO:0004965">
    <property type="term" value="F:G protein-coupled GABA receptor activity"/>
    <property type="evidence" value="ECO:0007669"/>
    <property type="project" value="InterPro"/>
</dbReference>
<keyword evidence="4 13" id="KW-0732">Signal</keyword>
<evidence type="ECO:0000313" key="15">
    <source>
        <dbReference type="EMBL" id="KAJ7357554.1"/>
    </source>
</evidence>
<feature type="transmembrane region" description="Helical" evidence="12">
    <location>
        <begin position="625"/>
        <end position="645"/>
    </location>
</feature>
<keyword evidence="16" id="KW-1185">Reference proteome</keyword>
<dbReference type="OrthoDB" id="2150267at2759"/>
<keyword evidence="3 12" id="KW-0812">Transmembrane</keyword>
<evidence type="ECO:0000256" key="13">
    <source>
        <dbReference type="SAM" id="SignalP"/>
    </source>
</evidence>
<keyword evidence="2" id="KW-1003">Cell membrane</keyword>
<dbReference type="AlphaFoldDB" id="A0A9W9YLP5"/>
<feature type="transmembrane region" description="Helical" evidence="12">
    <location>
        <begin position="525"/>
        <end position="544"/>
    </location>
</feature>
<evidence type="ECO:0000256" key="7">
    <source>
        <dbReference type="ARBA" id="ARBA00023136"/>
    </source>
</evidence>
<dbReference type="PANTHER" id="PTHR10519">
    <property type="entry name" value="GABA-B RECEPTOR"/>
    <property type="match status" value="1"/>
</dbReference>
<gene>
    <name evidence="15" type="primary">GABBR1_3</name>
    <name evidence="15" type="ORF">OS493_024362</name>
</gene>
<dbReference type="InterPro" id="IPR028082">
    <property type="entry name" value="Peripla_BP_I"/>
</dbReference>
<dbReference type="GO" id="GO:0007214">
    <property type="term" value="P:gamma-aminobutyric acid signaling pathway"/>
    <property type="evidence" value="ECO:0007669"/>
    <property type="project" value="TreeGrafter"/>
</dbReference>
<evidence type="ECO:0000256" key="6">
    <source>
        <dbReference type="ARBA" id="ARBA00023040"/>
    </source>
</evidence>
<reference evidence="15" key="1">
    <citation type="submission" date="2023-01" db="EMBL/GenBank/DDBJ databases">
        <title>Genome assembly of the deep-sea coral Lophelia pertusa.</title>
        <authorList>
            <person name="Herrera S."/>
            <person name="Cordes E."/>
        </authorList>
    </citation>
    <scope>NUCLEOTIDE SEQUENCE</scope>
    <source>
        <strain evidence="15">USNM1676648</strain>
        <tissue evidence="15">Polyp</tissue>
    </source>
</reference>
<feature type="transmembrane region" description="Helical" evidence="12">
    <location>
        <begin position="448"/>
        <end position="471"/>
    </location>
</feature>
<accession>A0A9W9YLP5</accession>
<keyword evidence="5 12" id="KW-1133">Transmembrane helix</keyword>
<dbReference type="PANTHER" id="PTHR10519:SF20">
    <property type="entry name" value="G-PROTEIN COUPLED RECEPTOR 156-RELATED"/>
    <property type="match status" value="1"/>
</dbReference>
<feature type="transmembrane region" description="Helical" evidence="12">
    <location>
        <begin position="688"/>
        <end position="710"/>
    </location>
</feature>
<dbReference type="InterPro" id="IPR017979">
    <property type="entry name" value="GPCR_3_CS"/>
</dbReference>
<evidence type="ECO:0000256" key="5">
    <source>
        <dbReference type="ARBA" id="ARBA00022989"/>
    </source>
</evidence>
<keyword evidence="8 15" id="KW-0675">Receptor</keyword>
<evidence type="ECO:0000256" key="2">
    <source>
        <dbReference type="ARBA" id="ARBA00022475"/>
    </source>
</evidence>
<sequence length="802" mass="90159">MTRQGRVLAVYFLVINLHSTCAKTPLYVGALFPMTSLHNDAWTGGNGILPAAEMAFDHVNSAGVLNDYELRMIWNDTRGSPGWAEHIVFQFLHNQPRKIMFLGAGFSSCSTVVAALAGLEPWAIPQISYSSTSPELSIKKNYPHFYRTIPDDTSFTAPRMALLKTFDWSHVGTIFQEEDIHRTAIADLHAMFLKNGIKQISSESFREDAHAQMENLKKRGARIILANFFGKGARQVFCEAFKLRMFGAKYVWILLGYIERDWWLVNDSSITCSSQELFEAMDGHLATDYLWNTGLDTKTVYGKTVKDFVAEYESRVSPELRDVHRGYAYDAVWAMALALNRTVSQMAPGTRLDKVPYGDMALSTVLTEALRQTNFSGVTGPVGFTSKGNRAGDTQIIQMKDGKLVTVGLYRINDGVITWSGYEAITWKGGSPPPDRTKMVYELMSVSLPLFVFMAALTSLAILVSLFFLWFNIAKRNVRFIKMSSPNLNNSVLLGCTLSYFSVFLFGLDGGFVSSGYEIICASRAWTLSLGFSLAYGAMFSKTWRVHLIFTNKKLKRKVIKDRHLFAVVCVLVMADVIYLTVWQITDPMTRIVREFSEEPLDSDDLDVLLVKQLELCESNETYRWLGILCGYKGLLLLFGAFLAWETRNVTIPALNDSKYIGMSVYNVFILCVIGAPISLAMREKPDASFSIVSICIIICTSITLCLVFIPKILEMKRILLVGEHLCRTFTTNNLVVETHSTMATVDIDTERQMMELKRKIVDKDNEIRELRLRLINSSGGGKPPRKIELRSAVDITPIDTI</sequence>
<dbReference type="Proteomes" id="UP001163046">
    <property type="component" value="Unassembled WGS sequence"/>
</dbReference>
<keyword evidence="10" id="KW-0807">Transducer</keyword>
<keyword evidence="7 12" id="KW-0472">Membrane</keyword>
<feature type="transmembrane region" description="Helical" evidence="12">
    <location>
        <begin position="565"/>
        <end position="585"/>
    </location>
</feature>
<evidence type="ECO:0000256" key="1">
    <source>
        <dbReference type="ARBA" id="ARBA00004651"/>
    </source>
</evidence>
<feature type="transmembrane region" description="Helical" evidence="12">
    <location>
        <begin position="492"/>
        <end position="513"/>
    </location>
</feature>
<evidence type="ECO:0000256" key="12">
    <source>
        <dbReference type="SAM" id="Phobius"/>
    </source>
</evidence>
<keyword evidence="9" id="KW-0325">Glycoprotein</keyword>
<organism evidence="15 16">
    <name type="scientific">Desmophyllum pertusum</name>
    <dbReference type="NCBI Taxonomy" id="174260"/>
    <lineage>
        <taxon>Eukaryota</taxon>
        <taxon>Metazoa</taxon>
        <taxon>Cnidaria</taxon>
        <taxon>Anthozoa</taxon>
        <taxon>Hexacorallia</taxon>
        <taxon>Scleractinia</taxon>
        <taxon>Caryophylliina</taxon>
        <taxon>Caryophylliidae</taxon>
        <taxon>Desmophyllum</taxon>
    </lineage>
</organism>
<dbReference type="Pfam" id="PF01094">
    <property type="entry name" value="ANF_receptor"/>
    <property type="match status" value="1"/>
</dbReference>
<dbReference type="PROSITE" id="PS00981">
    <property type="entry name" value="G_PROTEIN_RECEP_F3_3"/>
    <property type="match status" value="1"/>
</dbReference>
<dbReference type="InterPro" id="IPR002455">
    <property type="entry name" value="GPCR3_GABA-B"/>
</dbReference>
<evidence type="ECO:0000256" key="4">
    <source>
        <dbReference type="ARBA" id="ARBA00022729"/>
    </source>
</evidence>
<comment type="caution">
    <text evidence="15">The sequence shown here is derived from an EMBL/GenBank/DDBJ whole genome shotgun (WGS) entry which is preliminary data.</text>
</comment>
<feature type="signal peptide" evidence="13">
    <location>
        <begin position="1"/>
        <end position="22"/>
    </location>
</feature>
<dbReference type="PRINTS" id="PR01177">
    <property type="entry name" value="GABAB1RECPTR"/>
</dbReference>
<evidence type="ECO:0000256" key="3">
    <source>
        <dbReference type="ARBA" id="ARBA00022692"/>
    </source>
</evidence>
<name>A0A9W9YLP5_9CNID</name>
<evidence type="ECO:0000256" key="8">
    <source>
        <dbReference type="ARBA" id="ARBA00023170"/>
    </source>
</evidence>
<evidence type="ECO:0000259" key="14">
    <source>
        <dbReference type="PROSITE" id="PS50259"/>
    </source>
</evidence>
<feature type="chain" id="PRO_5040782661" description="Gamma-aminobutyric acid type B receptor subunit 2" evidence="13">
    <location>
        <begin position="23"/>
        <end position="802"/>
    </location>
</feature>
<evidence type="ECO:0000313" key="16">
    <source>
        <dbReference type="Proteomes" id="UP001163046"/>
    </source>
</evidence>
<keyword evidence="6" id="KW-0297">G-protein coupled receptor</keyword>
<dbReference type="PRINTS" id="PR01176">
    <property type="entry name" value="GABABRECEPTR"/>
</dbReference>
<feature type="domain" description="G-protein coupled receptors family 3 profile" evidence="14">
    <location>
        <begin position="450"/>
        <end position="713"/>
    </location>
</feature>
<dbReference type="Gene3D" id="3.40.50.2300">
    <property type="match status" value="2"/>
</dbReference>
<dbReference type="PROSITE" id="PS50259">
    <property type="entry name" value="G_PROTEIN_RECEP_F3_4"/>
    <property type="match status" value="1"/>
</dbReference>
<comment type="subcellular location">
    <subcellularLocation>
        <location evidence="1">Cell membrane</location>
        <topology evidence="1">Multi-pass membrane protein</topology>
    </subcellularLocation>
</comment>
<dbReference type="EMBL" id="MU827320">
    <property type="protein sequence ID" value="KAJ7357554.1"/>
    <property type="molecule type" value="Genomic_DNA"/>
</dbReference>
<feature type="transmembrane region" description="Helical" evidence="12">
    <location>
        <begin position="665"/>
        <end position="682"/>
    </location>
</feature>
<dbReference type="FunFam" id="3.40.50.2300:FF:000063">
    <property type="entry name" value="Gamma-aminobutyric acid type B receptor subunit"/>
    <property type="match status" value="1"/>
</dbReference>
<evidence type="ECO:0000256" key="9">
    <source>
        <dbReference type="ARBA" id="ARBA00023180"/>
    </source>
</evidence>
<dbReference type="InterPro" id="IPR001828">
    <property type="entry name" value="ANF_lig-bd_rcpt"/>
</dbReference>
<proteinExistence type="predicted"/>
<dbReference type="SUPFAM" id="SSF53822">
    <property type="entry name" value="Periplasmic binding protein-like I"/>
    <property type="match status" value="1"/>
</dbReference>
<dbReference type="InterPro" id="IPR017978">
    <property type="entry name" value="GPCR_3_C"/>
</dbReference>
<evidence type="ECO:0000256" key="10">
    <source>
        <dbReference type="ARBA" id="ARBA00023224"/>
    </source>
</evidence>
<protein>
    <recommendedName>
        <fullName evidence="11">Gamma-aminobutyric acid type B receptor subunit 2</fullName>
    </recommendedName>
</protein>
<dbReference type="GO" id="GO:0038039">
    <property type="term" value="C:G protein-coupled receptor heterodimeric complex"/>
    <property type="evidence" value="ECO:0007669"/>
    <property type="project" value="TreeGrafter"/>
</dbReference>
<evidence type="ECO:0000256" key="11">
    <source>
        <dbReference type="ARBA" id="ARBA00073785"/>
    </source>
</evidence>
<dbReference type="Pfam" id="PF00003">
    <property type="entry name" value="7tm_3"/>
    <property type="match status" value="1"/>
</dbReference>